<organism evidence="1 3">
    <name type="scientific">Candidatus Nitrosopelagicus brevis</name>
    <dbReference type="NCBI Taxonomy" id="1410606"/>
    <lineage>
        <taxon>Archaea</taxon>
        <taxon>Nitrososphaerota</taxon>
    </lineage>
</organism>
<dbReference type="AlphaFoldDB" id="A0A0A7V674"/>
<dbReference type="OrthoDB" id="7569at2157"/>
<evidence type="ECO:0000313" key="2">
    <source>
        <dbReference type="EMBL" id="PTL88103.1"/>
    </source>
</evidence>
<dbReference type="RefSeq" id="WP_048105458.1">
    <property type="nucleotide sequence ID" value="NZ_CP007026.1"/>
</dbReference>
<dbReference type="Proteomes" id="UP000241022">
    <property type="component" value="Unassembled WGS sequence"/>
</dbReference>
<evidence type="ECO:0000313" key="1">
    <source>
        <dbReference type="EMBL" id="AJA92165.1"/>
    </source>
</evidence>
<name>A0A0A7V674_9ARCH</name>
<protein>
    <submittedName>
        <fullName evidence="1">Uncharacterized protein</fullName>
    </submittedName>
</protein>
<keyword evidence="4" id="KW-1185">Reference proteome</keyword>
<sequence length="123" mass="13808">MQDPNPLPWGAQDRFQAHFIVRKQAEKSVDLTARTILKTSGHFGSKKVTKVEWQGGKIADTLNADTVLNDLIAQQSVDDATITIDPTSKGVRIYGKWKNSFEFNVSKVQFEIFDKIAGHIKSF</sequence>
<dbReference type="HOGENOM" id="CLU_2010013_0_0_2"/>
<dbReference type="GeneID" id="24816757"/>
<proteinExistence type="predicted"/>
<gene>
    <name evidence="2" type="ORF">A7X95_02200</name>
    <name evidence="1" type="ORF">T478_0866</name>
</gene>
<reference evidence="1 3" key="1">
    <citation type="journal article" date="2015" name="Proc. Natl. Acad. Sci. U.S.A.">
        <title>Genomic and proteomic characterization of "Candidatus Nitrosopelagicus brevis": An ammonia-oxidizing archaeon from the open ocean.</title>
        <authorList>
            <person name="Santoro A.E."/>
            <person name="Dupont C.L."/>
            <person name="Richter R.A."/>
            <person name="Craig M.T."/>
            <person name="Carini P."/>
            <person name="McIlvin M.R."/>
            <person name="Yang Y."/>
            <person name="Orsi W.D."/>
            <person name="Moran D.M."/>
            <person name="Saito M.A."/>
        </authorList>
    </citation>
    <scope>NUCLEOTIDE SEQUENCE [LARGE SCALE GENOMIC DNA]</scope>
    <source>
        <strain evidence="1">CN25</strain>
        <strain evidence="3">V2</strain>
    </source>
</reference>
<dbReference type="STRING" id="1410606.T478_0866"/>
<dbReference type="EMBL" id="CP007026">
    <property type="protein sequence ID" value="AJA92165.1"/>
    <property type="molecule type" value="Genomic_DNA"/>
</dbReference>
<accession>A0A0A7V674</accession>
<dbReference type="EMBL" id="LXWN01000001">
    <property type="protein sequence ID" value="PTL88103.1"/>
    <property type="molecule type" value="Genomic_DNA"/>
</dbReference>
<dbReference type="KEGG" id="nbv:T478_0866"/>
<evidence type="ECO:0000313" key="3">
    <source>
        <dbReference type="Proteomes" id="UP000030944"/>
    </source>
</evidence>
<reference evidence="2 4" key="4">
    <citation type="submission" date="2018-04" db="EMBL/GenBank/DDBJ databases">
        <title>Transcriptomics of ammonia oxidizing archaea.</title>
        <authorList>
            <person name="Carini P."/>
        </authorList>
    </citation>
    <scope>NUCLEOTIDE SEQUENCE [LARGE SCALE GENOMIC DNA]</scope>
    <source>
        <strain evidence="2 4">U25</strain>
    </source>
</reference>
<dbReference type="Proteomes" id="UP000030944">
    <property type="component" value="Chromosome"/>
</dbReference>
<reference evidence="4" key="3">
    <citation type="submission" date="2016-05" db="EMBL/GenBank/DDBJ databases">
        <authorList>
            <person name="Dupont C."/>
            <person name="Santoro A."/>
        </authorList>
    </citation>
    <scope>NUCLEOTIDE SEQUENCE [LARGE SCALE GENOMIC DNA]</scope>
    <source>
        <strain evidence="4">U25</strain>
    </source>
</reference>
<reference evidence="2" key="2">
    <citation type="submission" date="2016-05" db="EMBL/GenBank/DDBJ databases">
        <authorList>
            <person name="Lavstsen T."/>
            <person name="Jespersen J.S."/>
        </authorList>
    </citation>
    <scope>NUCLEOTIDE SEQUENCE [LARGE SCALE GENOMIC DNA]</scope>
    <source>
        <strain evidence="2">U25</strain>
    </source>
</reference>
<evidence type="ECO:0000313" key="4">
    <source>
        <dbReference type="Proteomes" id="UP000241022"/>
    </source>
</evidence>